<dbReference type="EMBL" id="JAULSW010000001">
    <property type="protein sequence ID" value="KAK3393360.1"/>
    <property type="molecule type" value="Genomic_DNA"/>
</dbReference>
<dbReference type="Proteomes" id="UP001285441">
    <property type="component" value="Unassembled WGS sequence"/>
</dbReference>
<sequence>MPRLPPAEKLPLAVRKNVRDEWDNNKAAQEKELSDLLGETWTFDINPSAIWPYHNDGYAKESLGSCIKGYVAGAIYQLKYLTERYGDELKTEINTIAHAHVMTLDLEETTPPRFSYGGCDVLDGKFRILFVEGNLGTNIDYACQENTLFPALNAAPSPDNKPLSFIARNGIRQDYDPKIDAAIKQTAEMLGKTPADIKFNPNFEDSFAKLTAASKVKKNTIRDDWESNLGSFTIKYFEGLIYQMNYQKVGEDDLIQEGFLEAVDKNEIVFRIVDKLKYDSYGEVVIEDGVLYIQSTAESWGSNIDYAASKLIDQL</sequence>
<reference evidence="1" key="2">
    <citation type="submission" date="2023-06" db="EMBL/GenBank/DDBJ databases">
        <authorList>
            <consortium name="Lawrence Berkeley National Laboratory"/>
            <person name="Haridas S."/>
            <person name="Hensen N."/>
            <person name="Bonometti L."/>
            <person name="Westerberg I."/>
            <person name="Brannstrom I.O."/>
            <person name="Guillou S."/>
            <person name="Cros-Aarteil S."/>
            <person name="Calhoun S."/>
            <person name="Kuo A."/>
            <person name="Mondo S."/>
            <person name="Pangilinan J."/>
            <person name="Riley R."/>
            <person name="LaButti K."/>
            <person name="Andreopoulos B."/>
            <person name="Lipzen A."/>
            <person name="Chen C."/>
            <person name="Yanf M."/>
            <person name="Daum C."/>
            <person name="Ng V."/>
            <person name="Clum A."/>
            <person name="Steindorff A."/>
            <person name="Ohm R."/>
            <person name="Martin F."/>
            <person name="Silar P."/>
            <person name="Natvig D."/>
            <person name="Lalanne C."/>
            <person name="Gautier V."/>
            <person name="Ament-velasquez S.L."/>
            <person name="Kruys A."/>
            <person name="Hutchinson M.I."/>
            <person name="Powell A.J."/>
            <person name="Barry K."/>
            <person name="Miller A.N."/>
            <person name="Grigoriev I.V."/>
            <person name="Debuchy R."/>
            <person name="Gladieux P."/>
            <person name="Thoren M.H."/>
            <person name="Johannesson H."/>
        </authorList>
    </citation>
    <scope>NUCLEOTIDE SEQUENCE</scope>
    <source>
        <strain evidence="1">CBS 232.78</strain>
    </source>
</reference>
<comment type="caution">
    <text evidence="1">The sequence shown here is derived from an EMBL/GenBank/DDBJ whole genome shotgun (WGS) entry which is preliminary data.</text>
</comment>
<evidence type="ECO:0000313" key="2">
    <source>
        <dbReference type="Proteomes" id="UP001285441"/>
    </source>
</evidence>
<proteinExistence type="predicted"/>
<name>A0AAE0P5H7_9PEZI</name>
<accession>A0AAE0P5H7</accession>
<protein>
    <submittedName>
        <fullName evidence="1">Uncharacterized protein</fullName>
    </submittedName>
</protein>
<organism evidence="1 2">
    <name type="scientific">Podospora didyma</name>
    <dbReference type="NCBI Taxonomy" id="330526"/>
    <lineage>
        <taxon>Eukaryota</taxon>
        <taxon>Fungi</taxon>
        <taxon>Dikarya</taxon>
        <taxon>Ascomycota</taxon>
        <taxon>Pezizomycotina</taxon>
        <taxon>Sordariomycetes</taxon>
        <taxon>Sordariomycetidae</taxon>
        <taxon>Sordariales</taxon>
        <taxon>Podosporaceae</taxon>
        <taxon>Podospora</taxon>
    </lineage>
</organism>
<reference evidence="1" key="1">
    <citation type="journal article" date="2023" name="Mol. Phylogenet. Evol.">
        <title>Genome-scale phylogeny and comparative genomics of the fungal order Sordariales.</title>
        <authorList>
            <person name="Hensen N."/>
            <person name="Bonometti L."/>
            <person name="Westerberg I."/>
            <person name="Brannstrom I.O."/>
            <person name="Guillou S."/>
            <person name="Cros-Aarteil S."/>
            <person name="Calhoun S."/>
            <person name="Haridas S."/>
            <person name="Kuo A."/>
            <person name="Mondo S."/>
            <person name="Pangilinan J."/>
            <person name="Riley R."/>
            <person name="LaButti K."/>
            <person name="Andreopoulos B."/>
            <person name="Lipzen A."/>
            <person name="Chen C."/>
            <person name="Yan M."/>
            <person name="Daum C."/>
            <person name="Ng V."/>
            <person name="Clum A."/>
            <person name="Steindorff A."/>
            <person name="Ohm R.A."/>
            <person name="Martin F."/>
            <person name="Silar P."/>
            <person name="Natvig D.O."/>
            <person name="Lalanne C."/>
            <person name="Gautier V."/>
            <person name="Ament-Velasquez S.L."/>
            <person name="Kruys A."/>
            <person name="Hutchinson M.I."/>
            <person name="Powell A.J."/>
            <person name="Barry K."/>
            <person name="Miller A.N."/>
            <person name="Grigoriev I.V."/>
            <person name="Debuchy R."/>
            <person name="Gladieux P."/>
            <person name="Hiltunen Thoren M."/>
            <person name="Johannesson H."/>
        </authorList>
    </citation>
    <scope>NUCLEOTIDE SEQUENCE</scope>
    <source>
        <strain evidence="1">CBS 232.78</strain>
    </source>
</reference>
<evidence type="ECO:0000313" key="1">
    <source>
        <dbReference type="EMBL" id="KAK3393360.1"/>
    </source>
</evidence>
<gene>
    <name evidence="1" type="ORF">B0H63DRAFT_406549</name>
</gene>
<keyword evidence="2" id="KW-1185">Reference proteome</keyword>
<dbReference type="AlphaFoldDB" id="A0AAE0P5H7"/>